<dbReference type="Pfam" id="PF25019">
    <property type="entry name" value="LRR_R13L1-DRL21"/>
    <property type="match status" value="1"/>
</dbReference>
<name>A0A1E5WF53_9POAL</name>
<dbReference type="PANTHER" id="PTHR47186:SF36">
    <property type="entry name" value="NB-ARC DOMAIN-CONTAINING PROTEIN"/>
    <property type="match status" value="1"/>
</dbReference>
<dbReference type="InterPro" id="IPR032675">
    <property type="entry name" value="LRR_dom_sf"/>
</dbReference>
<dbReference type="OrthoDB" id="695275at2759"/>
<dbReference type="AlphaFoldDB" id="A0A1E5WF53"/>
<accession>A0A1E5WF53</accession>
<feature type="region of interest" description="Disordered" evidence="1">
    <location>
        <begin position="385"/>
        <end position="420"/>
    </location>
</feature>
<evidence type="ECO:0000313" key="4">
    <source>
        <dbReference type="Proteomes" id="UP000095767"/>
    </source>
</evidence>
<gene>
    <name evidence="3" type="ORF">BAE44_0002960</name>
</gene>
<dbReference type="PANTHER" id="PTHR47186">
    <property type="entry name" value="LEUCINE-RICH REPEAT-CONTAINING PROTEIN 57"/>
    <property type="match status" value="1"/>
</dbReference>
<sequence length="756" mass="85193">QDLVVPNIDKHPFHLPDNSLHSDIFKVGKLKLLRELRRFEVKKESNSFELKELGQLLGLEKLGIYNLEMVEVKEEAVEVKLMQKQHLQELILDWNTNRSNKDPMHEENVLESLRPHSNLYRQSINGHGGATCPSWFGVNLSVKELECLQLSDVSWTNLPPIGEFWLVDEHGEERRSYIQGQRFRNLKSLELVKIPKLKKWIGNDPCEVLSHLELLIIEKCPELVELPFSHEAGCEPKHETNMTCFPKLQRLVIADCPKLSSLPHIPWSSNARYANITGVDSGLERLHYFENLDCLEITGKKDVLDSAFWREIAFHNLSKVKRMSLTTCPPLSLDHVEMLSSLESIAIHGSTSWEGWTPLLPHFPKLLQVNVCWSENLTGLGVVRQQKKTEARARPPSSSIDEVEEAQIGQGQSQHDAREEEEEIAAATSAGLLMLPSQIQTLENFDCPNLVLCPASPDDDKDGGPNGGGGGGLQGLSSLRKLWIQNCPRCLSSSPRFPLPSSMEDIYLNGVVAMFTLLPVSNLSTLTRLSIYGCGDLGCEGLLSLLAQGHLTKLYVHRTPKFFAHLVPPRSEELELASRSCKLQELQTDDVAAVLGAPICTLLASSLTELQIYEDEEVERFTKEQEEVLRLLTSLEKLQFRSCGKLQCLPAGLHTLPKLKALYIYSCPAIRSQLKVDDLPKSLQVLDVQDSKSNKLRRQCRKFIGTIPIVEAWPTQGNKEVEPHLPTPPIFLAFPNYPIKISRSPFVLFDRKYCLF</sequence>
<dbReference type="Gene3D" id="3.80.10.10">
    <property type="entry name" value="Ribonuclease Inhibitor"/>
    <property type="match status" value="2"/>
</dbReference>
<dbReference type="EMBL" id="LWDX02010389">
    <property type="protein sequence ID" value="OEL36026.1"/>
    <property type="molecule type" value="Genomic_DNA"/>
</dbReference>
<protein>
    <recommendedName>
        <fullName evidence="2">R13L1/DRL21-like LRR repeat region domain-containing protein</fullName>
    </recommendedName>
</protein>
<organism evidence="3 4">
    <name type="scientific">Dichanthelium oligosanthes</name>
    <dbReference type="NCBI Taxonomy" id="888268"/>
    <lineage>
        <taxon>Eukaryota</taxon>
        <taxon>Viridiplantae</taxon>
        <taxon>Streptophyta</taxon>
        <taxon>Embryophyta</taxon>
        <taxon>Tracheophyta</taxon>
        <taxon>Spermatophyta</taxon>
        <taxon>Magnoliopsida</taxon>
        <taxon>Liliopsida</taxon>
        <taxon>Poales</taxon>
        <taxon>Poaceae</taxon>
        <taxon>PACMAD clade</taxon>
        <taxon>Panicoideae</taxon>
        <taxon>Panicodae</taxon>
        <taxon>Paniceae</taxon>
        <taxon>Dichantheliinae</taxon>
        <taxon>Dichanthelium</taxon>
    </lineage>
</organism>
<comment type="caution">
    <text evidence="3">The sequence shown here is derived from an EMBL/GenBank/DDBJ whole genome shotgun (WGS) entry which is preliminary data.</text>
</comment>
<dbReference type="InterPro" id="IPR056789">
    <property type="entry name" value="LRR_R13L1-DRL21"/>
</dbReference>
<evidence type="ECO:0000313" key="3">
    <source>
        <dbReference type="EMBL" id="OEL36026.1"/>
    </source>
</evidence>
<dbReference type="Proteomes" id="UP000095767">
    <property type="component" value="Unassembled WGS sequence"/>
</dbReference>
<evidence type="ECO:0000256" key="1">
    <source>
        <dbReference type="SAM" id="MobiDB-lite"/>
    </source>
</evidence>
<feature type="non-terminal residue" evidence="3">
    <location>
        <position position="1"/>
    </location>
</feature>
<evidence type="ECO:0000259" key="2">
    <source>
        <dbReference type="Pfam" id="PF25019"/>
    </source>
</evidence>
<keyword evidence="4" id="KW-1185">Reference proteome</keyword>
<dbReference type="SUPFAM" id="SSF52058">
    <property type="entry name" value="L domain-like"/>
    <property type="match status" value="1"/>
</dbReference>
<reference evidence="3 4" key="1">
    <citation type="submission" date="2016-09" db="EMBL/GenBank/DDBJ databases">
        <title>The draft genome of Dichanthelium oligosanthes: A C3 panicoid grass species.</title>
        <authorList>
            <person name="Studer A.J."/>
            <person name="Schnable J.C."/>
            <person name="Brutnell T.P."/>
        </authorList>
    </citation>
    <scope>NUCLEOTIDE SEQUENCE [LARGE SCALE GENOMIC DNA]</scope>
    <source>
        <strain evidence="4">cv. Kellogg 1175</strain>
        <tissue evidence="3">Leaf</tissue>
    </source>
</reference>
<feature type="domain" description="R13L1/DRL21-like LRR repeat region" evidence="2">
    <location>
        <begin position="50"/>
        <end position="164"/>
    </location>
</feature>
<proteinExistence type="predicted"/>